<dbReference type="InterPro" id="IPR043128">
    <property type="entry name" value="Rev_trsase/Diguanyl_cyclase"/>
</dbReference>
<reference evidence="2 3" key="1">
    <citation type="journal article" date="2023" name="Nucleic Acids Res.">
        <title>The hologenome of Daphnia magna reveals possible DNA methylation and microbiome-mediated evolution of the host genome.</title>
        <authorList>
            <person name="Chaturvedi A."/>
            <person name="Li X."/>
            <person name="Dhandapani V."/>
            <person name="Marshall H."/>
            <person name="Kissane S."/>
            <person name="Cuenca-Cambronero M."/>
            <person name="Asole G."/>
            <person name="Calvet F."/>
            <person name="Ruiz-Romero M."/>
            <person name="Marangio P."/>
            <person name="Guigo R."/>
            <person name="Rago D."/>
            <person name="Mirbahai L."/>
            <person name="Eastwood N."/>
            <person name="Colbourne J.K."/>
            <person name="Zhou J."/>
            <person name="Mallon E."/>
            <person name="Orsini L."/>
        </authorList>
    </citation>
    <scope>NUCLEOTIDE SEQUENCE [LARGE SCALE GENOMIC DNA]</scope>
    <source>
        <strain evidence="2">LRV0_1</strain>
    </source>
</reference>
<dbReference type="SUPFAM" id="SSF50630">
    <property type="entry name" value="Acid proteases"/>
    <property type="match status" value="1"/>
</dbReference>
<feature type="region of interest" description="Disordered" evidence="1">
    <location>
        <begin position="1"/>
        <end position="27"/>
    </location>
</feature>
<evidence type="ECO:0000256" key="1">
    <source>
        <dbReference type="SAM" id="MobiDB-lite"/>
    </source>
</evidence>
<sequence>MACKKRELEDKRAKPEVSNMGPVSSTNKTTQVVHSQLASTPCNYLPYQGQQSRKVSFTPASIVDQSNKIMQNKPSEETNQDMSIKIYVKELSRLIESGIDYEDASKVADCIVQHILTNTKRCINSSQKTKHNGQPVFRTSSQPSYLTSTPLHTQPLALSGQSVKIPSMYNKLSNNGTTPKYSVTSSIPKMNPLVMCPSKTVIAPASRKAEMTAMAVEEAQVRSRLNAFQAKYVEPNRELTKVKEALDRLNTQVESNTHQKHLEENMEKMQRQLSTRRNGKLKTTEVSVGPLGGTKKKPRHHINSLAVKSTVPRIRIKIENSVVKALFDTGDERSVISSTFFHKLKEGKELINFTKEVDVDLFSINDRRLVTEGTITVNFFVAEETPRQALRQKFIVVNGIVEDCVLGRDALWKHQFIYNGKQQSIYRVPEIDHFQETENPFVISKSLRIPPNSINFLETREEETHPFNPLNTCHFVRCCNIPSGISLEPYISTTPNCSLRVVAVNRTDKTIFLPRLTELGTLRISRPSTKPVETMASISVASAPINTAAVESALPDIDEENKENLHSFPLPRIDDVLDLLVGQRYFSTLDLASGY</sequence>
<dbReference type="EMBL" id="JAOYFB010000040">
    <property type="protein sequence ID" value="KAK4037925.1"/>
    <property type="molecule type" value="Genomic_DNA"/>
</dbReference>
<proteinExistence type="predicted"/>
<feature type="compositionally biased region" description="Basic and acidic residues" evidence="1">
    <location>
        <begin position="1"/>
        <end position="15"/>
    </location>
</feature>
<name>A0ABR0B8D5_9CRUS</name>
<accession>A0ABR0B8D5</accession>
<dbReference type="Gene3D" id="2.40.70.10">
    <property type="entry name" value="Acid Proteases"/>
    <property type="match status" value="1"/>
</dbReference>
<evidence type="ECO:0000313" key="2">
    <source>
        <dbReference type="EMBL" id="KAK4037925.1"/>
    </source>
</evidence>
<gene>
    <name evidence="2" type="ORF">OUZ56_029949</name>
</gene>
<comment type="caution">
    <text evidence="2">The sequence shown here is derived from an EMBL/GenBank/DDBJ whole genome shotgun (WGS) entry which is preliminary data.</text>
</comment>
<keyword evidence="3" id="KW-1185">Reference proteome</keyword>
<dbReference type="CDD" id="cd00303">
    <property type="entry name" value="retropepsin_like"/>
    <property type="match status" value="1"/>
</dbReference>
<dbReference type="InterPro" id="IPR021109">
    <property type="entry name" value="Peptidase_aspartic_dom_sf"/>
</dbReference>
<dbReference type="Proteomes" id="UP001234178">
    <property type="component" value="Unassembled WGS sequence"/>
</dbReference>
<protein>
    <recommendedName>
        <fullName evidence="4">Peptidase A2 domain-containing protein</fullName>
    </recommendedName>
</protein>
<evidence type="ECO:0008006" key="4">
    <source>
        <dbReference type="Google" id="ProtNLM"/>
    </source>
</evidence>
<organism evidence="2 3">
    <name type="scientific">Daphnia magna</name>
    <dbReference type="NCBI Taxonomy" id="35525"/>
    <lineage>
        <taxon>Eukaryota</taxon>
        <taxon>Metazoa</taxon>
        <taxon>Ecdysozoa</taxon>
        <taxon>Arthropoda</taxon>
        <taxon>Crustacea</taxon>
        <taxon>Branchiopoda</taxon>
        <taxon>Diplostraca</taxon>
        <taxon>Cladocera</taxon>
        <taxon>Anomopoda</taxon>
        <taxon>Daphniidae</taxon>
        <taxon>Daphnia</taxon>
    </lineage>
</organism>
<dbReference type="Gene3D" id="3.30.70.270">
    <property type="match status" value="1"/>
</dbReference>
<evidence type="ECO:0000313" key="3">
    <source>
        <dbReference type="Proteomes" id="UP001234178"/>
    </source>
</evidence>